<dbReference type="Proteomes" id="UP001212821">
    <property type="component" value="Chromosome"/>
</dbReference>
<evidence type="ECO:0008006" key="4">
    <source>
        <dbReference type="Google" id="ProtNLM"/>
    </source>
</evidence>
<keyword evidence="3" id="KW-1185">Reference proteome</keyword>
<dbReference type="EMBL" id="CP115450">
    <property type="protein sequence ID" value="WBP89541.1"/>
    <property type="molecule type" value="Genomic_DNA"/>
</dbReference>
<evidence type="ECO:0000313" key="3">
    <source>
        <dbReference type="Proteomes" id="UP001212821"/>
    </source>
</evidence>
<proteinExistence type="predicted"/>
<name>A0ABY7QBQ2_9ACTN</name>
<sequence length="151" mass="16174">MAELRPGLFAELFAAIGAAGEAKAREALLRLGDAAERQAKVNASSGSHAWGTPTPARPGSGPAIISGTLRRSITRTEPVRVMSGWELKVGTMPGQVPPYGRTPSSRYGLYLETGLRNGATYPFLGPAVRFVRTTVLPQVFQAVFRPGWPRL</sequence>
<evidence type="ECO:0000313" key="2">
    <source>
        <dbReference type="EMBL" id="WBP89541.1"/>
    </source>
</evidence>
<evidence type="ECO:0000256" key="1">
    <source>
        <dbReference type="SAM" id="MobiDB-lite"/>
    </source>
</evidence>
<protein>
    <recommendedName>
        <fullName evidence="4">HK97 gp10 family phage protein</fullName>
    </recommendedName>
</protein>
<accession>A0ABY7QBQ2</accession>
<gene>
    <name evidence="2" type="ORF">O1G21_29330</name>
</gene>
<organism evidence="2 3">
    <name type="scientific">Kitasatospora cathayae</name>
    <dbReference type="NCBI Taxonomy" id="3004092"/>
    <lineage>
        <taxon>Bacteria</taxon>
        <taxon>Bacillati</taxon>
        <taxon>Actinomycetota</taxon>
        <taxon>Actinomycetes</taxon>
        <taxon>Kitasatosporales</taxon>
        <taxon>Streptomycetaceae</taxon>
        <taxon>Kitasatospora</taxon>
    </lineage>
</organism>
<reference evidence="3" key="1">
    <citation type="submission" date="2022-12" db="EMBL/GenBank/DDBJ databases">
        <authorList>
            <person name="Mo P."/>
        </authorList>
    </citation>
    <scope>NUCLEOTIDE SEQUENCE [LARGE SCALE GENOMIC DNA]</scope>
    <source>
        <strain evidence="3">HUAS 3-15</strain>
    </source>
</reference>
<feature type="region of interest" description="Disordered" evidence="1">
    <location>
        <begin position="42"/>
        <end position="65"/>
    </location>
</feature>
<dbReference type="RefSeq" id="WP_270147901.1">
    <property type="nucleotide sequence ID" value="NZ_CP115450.1"/>
</dbReference>